<dbReference type="AlphaFoldDB" id="A0A0D2C3T3"/>
<evidence type="ECO:0000313" key="2">
    <source>
        <dbReference type="Proteomes" id="UP000054342"/>
    </source>
</evidence>
<dbReference type="Gene3D" id="3.30.710.10">
    <property type="entry name" value="Potassium Channel Kv1.1, Chain A"/>
    <property type="match status" value="1"/>
</dbReference>
<evidence type="ECO:0000313" key="1">
    <source>
        <dbReference type="EMBL" id="KIW59466.1"/>
    </source>
</evidence>
<dbReference type="RefSeq" id="XP_013320050.1">
    <property type="nucleotide sequence ID" value="XM_013464596.1"/>
</dbReference>
<name>A0A0D2C3T3_9EURO</name>
<proteinExistence type="predicted"/>
<dbReference type="InterPro" id="IPR011333">
    <property type="entry name" value="SKP1/BTB/POZ_sf"/>
</dbReference>
<dbReference type="OrthoDB" id="4137589at2759"/>
<dbReference type="STRING" id="348802.A0A0D2C3T3"/>
<gene>
    <name evidence="1" type="ORF">PV05_03913</name>
</gene>
<accession>A0A0D2C3T3</accession>
<sequence length="186" mass="21225">MKAQKEKIFDPDGDVLLILRPTCFLFGTDSLEAKVSSRHLILASRVFRAMFNGNFREAAELRSQEVTKVPLPDDNPNAMVILLNIVHGLNGQVPTKISETFFLDIIMLIDKYELYEAAYVFTDIWFGYLWKWTESPPPRLFHWIHICWVLRRASEFKSLTQTAILESQSGLGQSDTGPCPAFIVSN</sequence>
<dbReference type="HOGENOM" id="CLU_1454437_0_0_1"/>
<organism evidence="1 2">
    <name type="scientific">Exophiala xenobiotica</name>
    <dbReference type="NCBI Taxonomy" id="348802"/>
    <lineage>
        <taxon>Eukaryota</taxon>
        <taxon>Fungi</taxon>
        <taxon>Dikarya</taxon>
        <taxon>Ascomycota</taxon>
        <taxon>Pezizomycotina</taxon>
        <taxon>Eurotiomycetes</taxon>
        <taxon>Chaetothyriomycetidae</taxon>
        <taxon>Chaetothyriales</taxon>
        <taxon>Herpotrichiellaceae</taxon>
        <taxon>Exophiala</taxon>
    </lineage>
</organism>
<protein>
    <submittedName>
        <fullName evidence="1">Uncharacterized protein</fullName>
    </submittedName>
</protein>
<dbReference type="EMBL" id="KN847318">
    <property type="protein sequence ID" value="KIW59466.1"/>
    <property type="molecule type" value="Genomic_DNA"/>
</dbReference>
<dbReference type="GeneID" id="25325821"/>
<dbReference type="SUPFAM" id="SSF54695">
    <property type="entry name" value="POZ domain"/>
    <property type="match status" value="1"/>
</dbReference>
<dbReference type="Proteomes" id="UP000054342">
    <property type="component" value="Unassembled WGS sequence"/>
</dbReference>
<reference evidence="1 2" key="1">
    <citation type="submission" date="2015-01" db="EMBL/GenBank/DDBJ databases">
        <title>The Genome Sequence of Exophiala xenobiotica CBS118157.</title>
        <authorList>
            <consortium name="The Broad Institute Genomics Platform"/>
            <person name="Cuomo C."/>
            <person name="de Hoog S."/>
            <person name="Gorbushina A."/>
            <person name="Stielow B."/>
            <person name="Teixiera M."/>
            <person name="Abouelleil A."/>
            <person name="Chapman S.B."/>
            <person name="Priest M."/>
            <person name="Young S.K."/>
            <person name="Wortman J."/>
            <person name="Nusbaum C."/>
            <person name="Birren B."/>
        </authorList>
    </citation>
    <scope>NUCLEOTIDE SEQUENCE [LARGE SCALE GENOMIC DNA]</scope>
    <source>
        <strain evidence="1 2">CBS 118157</strain>
    </source>
</reference>
<keyword evidence="2" id="KW-1185">Reference proteome</keyword>